<evidence type="ECO:0000256" key="2">
    <source>
        <dbReference type="SAM" id="MobiDB-lite"/>
    </source>
</evidence>
<dbReference type="Proteomes" id="UP001189429">
    <property type="component" value="Unassembled WGS sequence"/>
</dbReference>
<reference evidence="3" key="1">
    <citation type="submission" date="2023-10" db="EMBL/GenBank/DDBJ databases">
        <authorList>
            <person name="Chen Y."/>
            <person name="Shah S."/>
            <person name="Dougan E. K."/>
            <person name="Thang M."/>
            <person name="Chan C."/>
        </authorList>
    </citation>
    <scope>NUCLEOTIDE SEQUENCE [LARGE SCALE GENOMIC DNA]</scope>
</reference>
<evidence type="ECO:0000313" key="3">
    <source>
        <dbReference type="EMBL" id="CAK0821197.1"/>
    </source>
</evidence>
<name>A0ABN9RPP5_9DINO</name>
<evidence type="ECO:0000313" key="4">
    <source>
        <dbReference type="Proteomes" id="UP001189429"/>
    </source>
</evidence>
<evidence type="ECO:0000256" key="1">
    <source>
        <dbReference type="SAM" id="Coils"/>
    </source>
</evidence>
<gene>
    <name evidence="3" type="ORF">PCOR1329_LOCUS22586</name>
</gene>
<comment type="caution">
    <text evidence="3">The sequence shown here is derived from an EMBL/GenBank/DDBJ whole genome shotgun (WGS) entry which is preliminary data.</text>
</comment>
<dbReference type="EMBL" id="CAUYUJ010007563">
    <property type="protein sequence ID" value="CAK0821197.1"/>
    <property type="molecule type" value="Genomic_DNA"/>
</dbReference>
<sequence>MEDAQPQAAEPPWSQGGNGGEPGHGKPPSAPPAPVLDDKQMESWVLVASDQFELLAGVLTGSQRDKILYRRRLRAAGMEDPKSAKQQRILQATQRAERAEHAALEAAAEVVEFQELLRQARADLEQARVAAAARVGGGAQAAAPVAVGEEFWEEIGKLTTLVKQLVVHTDEGQAAAGDIPGGGGSEVGRVQGMLVALMLLLLPLQAPLPSQYRTRETKQ</sequence>
<keyword evidence="1" id="KW-0175">Coiled coil</keyword>
<organism evidence="3 4">
    <name type="scientific">Prorocentrum cordatum</name>
    <dbReference type="NCBI Taxonomy" id="2364126"/>
    <lineage>
        <taxon>Eukaryota</taxon>
        <taxon>Sar</taxon>
        <taxon>Alveolata</taxon>
        <taxon>Dinophyceae</taxon>
        <taxon>Prorocentrales</taxon>
        <taxon>Prorocentraceae</taxon>
        <taxon>Prorocentrum</taxon>
    </lineage>
</organism>
<evidence type="ECO:0008006" key="5">
    <source>
        <dbReference type="Google" id="ProtNLM"/>
    </source>
</evidence>
<feature type="non-terminal residue" evidence="3">
    <location>
        <position position="219"/>
    </location>
</feature>
<keyword evidence="4" id="KW-1185">Reference proteome</keyword>
<protein>
    <recommendedName>
        <fullName evidence="5">Tubulin-specific chaperone A</fullName>
    </recommendedName>
</protein>
<proteinExistence type="predicted"/>
<feature type="coiled-coil region" evidence="1">
    <location>
        <begin position="82"/>
        <end position="130"/>
    </location>
</feature>
<feature type="region of interest" description="Disordered" evidence="2">
    <location>
        <begin position="1"/>
        <end position="37"/>
    </location>
</feature>
<accession>A0ABN9RPP5</accession>